<organism evidence="3 4">
    <name type="scientific">Thalassobaculum fulvum</name>
    <dbReference type="NCBI Taxonomy" id="1633335"/>
    <lineage>
        <taxon>Bacteria</taxon>
        <taxon>Pseudomonadati</taxon>
        <taxon>Pseudomonadota</taxon>
        <taxon>Alphaproteobacteria</taxon>
        <taxon>Rhodospirillales</taxon>
        <taxon>Thalassobaculaceae</taxon>
        <taxon>Thalassobaculum</taxon>
    </lineage>
</organism>
<dbReference type="EMBL" id="BMZS01000002">
    <property type="protein sequence ID" value="GHD43356.1"/>
    <property type="molecule type" value="Genomic_DNA"/>
</dbReference>
<protein>
    <recommendedName>
        <fullName evidence="5">Transmembrane protein</fullName>
    </recommendedName>
</protein>
<name>A0A918XQ30_9PROT</name>
<accession>A0A918XQ30</accession>
<keyword evidence="2" id="KW-0472">Membrane</keyword>
<proteinExistence type="predicted"/>
<dbReference type="Proteomes" id="UP000630353">
    <property type="component" value="Unassembled WGS sequence"/>
</dbReference>
<feature type="compositionally biased region" description="Basic and acidic residues" evidence="1">
    <location>
        <begin position="1"/>
        <end position="16"/>
    </location>
</feature>
<evidence type="ECO:0000256" key="2">
    <source>
        <dbReference type="SAM" id="Phobius"/>
    </source>
</evidence>
<feature type="transmembrane region" description="Helical" evidence="2">
    <location>
        <begin position="230"/>
        <end position="247"/>
    </location>
</feature>
<dbReference type="AlphaFoldDB" id="A0A918XQ30"/>
<keyword evidence="4" id="KW-1185">Reference proteome</keyword>
<evidence type="ECO:0000313" key="4">
    <source>
        <dbReference type="Proteomes" id="UP000630353"/>
    </source>
</evidence>
<keyword evidence="2" id="KW-0812">Transmembrane</keyword>
<evidence type="ECO:0000256" key="1">
    <source>
        <dbReference type="SAM" id="MobiDB-lite"/>
    </source>
</evidence>
<reference evidence="3" key="1">
    <citation type="journal article" date="2014" name="Int. J. Syst. Evol. Microbiol.">
        <title>Complete genome sequence of Corynebacterium casei LMG S-19264T (=DSM 44701T), isolated from a smear-ripened cheese.</title>
        <authorList>
            <consortium name="US DOE Joint Genome Institute (JGI-PGF)"/>
            <person name="Walter F."/>
            <person name="Albersmeier A."/>
            <person name="Kalinowski J."/>
            <person name="Ruckert C."/>
        </authorList>
    </citation>
    <scope>NUCLEOTIDE SEQUENCE</scope>
    <source>
        <strain evidence="3">KCTC 42651</strain>
    </source>
</reference>
<gene>
    <name evidence="3" type="ORF">GCM10017083_09390</name>
</gene>
<evidence type="ECO:0000313" key="3">
    <source>
        <dbReference type="EMBL" id="GHD43356.1"/>
    </source>
</evidence>
<comment type="caution">
    <text evidence="3">The sequence shown here is derived from an EMBL/GenBank/DDBJ whole genome shotgun (WGS) entry which is preliminary data.</text>
</comment>
<reference evidence="3" key="2">
    <citation type="submission" date="2020-09" db="EMBL/GenBank/DDBJ databases">
        <authorList>
            <person name="Sun Q."/>
            <person name="Kim S."/>
        </authorList>
    </citation>
    <scope>NUCLEOTIDE SEQUENCE</scope>
    <source>
        <strain evidence="3">KCTC 42651</strain>
    </source>
</reference>
<keyword evidence="2" id="KW-1133">Transmembrane helix</keyword>
<dbReference type="RefSeq" id="WP_189987772.1">
    <property type="nucleotide sequence ID" value="NZ_BMZS01000002.1"/>
</dbReference>
<sequence>MSVAPPKDEGAADPPREPGSSGGWEAVKKLWSKPIATAVLALIVPFVALSETSLKAIFAAWFDECRLIIEKDAPQRGKDPGTTVVPVRLIAVGNAPQTLNLGFSTGTQKALRGVVFERDYQAENLAFHGLSGQPCPGDLCKDPASTNKEAAPFSDVVVKIADFNQNLSYAFSVLVEKNVAKSGAGDRLDVFVLYEPIQLAKASGVSPVVCRAERASVFNLWPRLGPWSRFAALCAVFLILTAIATRLRSTTQ</sequence>
<feature type="region of interest" description="Disordered" evidence="1">
    <location>
        <begin position="1"/>
        <end position="23"/>
    </location>
</feature>
<evidence type="ECO:0008006" key="5">
    <source>
        <dbReference type="Google" id="ProtNLM"/>
    </source>
</evidence>